<evidence type="ECO:0000259" key="11">
    <source>
        <dbReference type="PROSITE" id="PS50227"/>
    </source>
</evidence>
<evidence type="ECO:0000256" key="3">
    <source>
        <dbReference type="ARBA" id="ARBA00022475"/>
    </source>
</evidence>
<dbReference type="InterPro" id="IPR000832">
    <property type="entry name" value="GPCR_2_secretin-like"/>
</dbReference>
<dbReference type="Gene3D" id="4.10.1240.10">
    <property type="entry name" value="GPCR, family 2, extracellular hormone receptor domain"/>
    <property type="match status" value="1"/>
</dbReference>
<evidence type="ECO:0000256" key="2">
    <source>
        <dbReference type="ARBA" id="ARBA00005314"/>
    </source>
</evidence>
<dbReference type="EMBL" id="KQ428707">
    <property type="protein sequence ID" value="KOF65955.1"/>
    <property type="molecule type" value="Genomic_DNA"/>
</dbReference>
<dbReference type="STRING" id="37653.A0A0L8FNG1"/>
<dbReference type="SMART" id="SM00008">
    <property type="entry name" value="HormR"/>
    <property type="match status" value="1"/>
</dbReference>
<feature type="transmembrane region" description="Helical" evidence="10">
    <location>
        <begin position="169"/>
        <end position="195"/>
    </location>
</feature>
<dbReference type="OrthoDB" id="5967113at2759"/>
<dbReference type="GO" id="GO:0005886">
    <property type="term" value="C:plasma membrane"/>
    <property type="evidence" value="ECO:0007669"/>
    <property type="project" value="UniProtKB-SubCell"/>
</dbReference>
<evidence type="ECO:0000259" key="12">
    <source>
        <dbReference type="PROSITE" id="PS50261"/>
    </source>
</evidence>
<feature type="transmembrane region" description="Helical" evidence="10">
    <location>
        <begin position="290"/>
        <end position="312"/>
    </location>
</feature>
<feature type="domain" description="G-protein coupled receptors family 2 profile 2" evidence="12">
    <location>
        <begin position="132"/>
        <end position="392"/>
    </location>
</feature>
<dbReference type="Pfam" id="PF00002">
    <property type="entry name" value="7tm_2"/>
    <property type="match status" value="1"/>
</dbReference>
<dbReference type="PROSITE" id="PS50261">
    <property type="entry name" value="G_PROTEIN_RECEP_F2_4"/>
    <property type="match status" value="1"/>
</dbReference>
<dbReference type="PRINTS" id="PR00249">
    <property type="entry name" value="GPCRSECRETIN"/>
</dbReference>
<keyword evidence="7 10" id="KW-0472">Membrane</keyword>
<dbReference type="Pfam" id="PF02793">
    <property type="entry name" value="HRM"/>
    <property type="match status" value="1"/>
</dbReference>
<evidence type="ECO:0000313" key="13">
    <source>
        <dbReference type="EMBL" id="KOF65955.1"/>
    </source>
</evidence>
<dbReference type="InterPro" id="IPR050332">
    <property type="entry name" value="GPCR_2"/>
</dbReference>
<feature type="transmembrane region" description="Helical" evidence="10">
    <location>
        <begin position="366"/>
        <end position="391"/>
    </location>
</feature>
<evidence type="ECO:0000256" key="9">
    <source>
        <dbReference type="ARBA" id="ARBA00023224"/>
    </source>
</evidence>
<accession>A0A0L8FNG1</accession>
<feature type="transmembrane region" description="Helical" evidence="10">
    <location>
        <begin position="250"/>
        <end position="270"/>
    </location>
</feature>
<keyword evidence="5 10" id="KW-1133">Transmembrane helix</keyword>
<dbReference type="AlphaFoldDB" id="A0A0L8FNG1"/>
<evidence type="ECO:0000256" key="5">
    <source>
        <dbReference type="ARBA" id="ARBA00022989"/>
    </source>
</evidence>
<dbReference type="GO" id="GO:0007166">
    <property type="term" value="P:cell surface receptor signaling pathway"/>
    <property type="evidence" value="ECO:0007669"/>
    <property type="project" value="InterPro"/>
</dbReference>
<protein>
    <recommendedName>
        <fullName evidence="14">G-protein coupled receptors family 2 profile 2 domain-containing protein</fullName>
    </recommendedName>
</protein>
<keyword evidence="4 10" id="KW-0812">Transmembrane</keyword>
<evidence type="ECO:0000256" key="4">
    <source>
        <dbReference type="ARBA" id="ARBA00022692"/>
    </source>
</evidence>
<keyword evidence="8" id="KW-0675">Receptor</keyword>
<dbReference type="InterPro" id="IPR036445">
    <property type="entry name" value="GPCR_2_extracell_dom_sf"/>
</dbReference>
<keyword evidence="9" id="KW-0807">Transducer</keyword>
<dbReference type="PANTHER" id="PTHR45620">
    <property type="entry name" value="PDF RECEPTOR-LIKE PROTEIN-RELATED"/>
    <property type="match status" value="1"/>
</dbReference>
<sequence>MSTAVDTNTDSNRTVVLSSRPKSLEECISKFDHELELESDSEAIYCNVTTDSLLCWPRTPAGTTTSQPCPSLEGSDTTKFAYRSCDLNGEWSSKWDDDSSAWTNYTQCYSSEAELIFQFDSENIRKASAEDLTDSSILGICGLSMSLLAIFFTLAYVRYKKYSGPRMDVYRNLFATLVLEASVKLSFQIILLMVWLEDGLVVTVFDIPHLCEVFVVILEFAEITTYIWTALHGHLSYLEVKQYDPLKVQVLYAVLGWGVPIITLAEWLAVQTATNDAPCWYGYRFQQSAWILELPRVWALICSLVFLAYTIWSLNETGHMRDISEVHMIKRSTLACLAYIFFLTMSLCTSLVLANLAHNSINKMHLLALIYTITFLTSFRGLFFTIGYWLWENQGRNWYQKDCNSLYPIIF</sequence>
<dbReference type="Gene3D" id="1.20.1070.10">
    <property type="entry name" value="Rhodopsin 7-helix transmembrane proteins"/>
    <property type="match status" value="1"/>
</dbReference>
<evidence type="ECO:0000256" key="1">
    <source>
        <dbReference type="ARBA" id="ARBA00004651"/>
    </source>
</evidence>
<evidence type="ECO:0000256" key="6">
    <source>
        <dbReference type="ARBA" id="ARBA00023040"/>
    </source>
</evidence>
<dbReference type="GO" id="GO:0007188">
    <property type="term" value="P:adenylate cyclase-modulating G protein-coupled receptor signaling pathway"/>
    <property type="evidence" value="ECO:0007669"/>
    <property type="project" value="TreeGrafter"/>
</dbReference>
<feature type="transmembrane region" description="Helical" evidence="10">
    <location>
        <begin position="207"/>
        <end position="229"/>
    </location>
</feature>
<dbReference type="GO" id="GO:0008528">
    <property type="term" value="F:G protein-coupled peptide receptor activity"/>
    <property type="evidence" value="ECO:0007669"/>
    <property type="project" value="TreeGrafter"/>
</dbReference>
<reference evidence="13" key="1">
    <citation type="submission" date="2015-07" db="EMBL/GenBank/DDBJ databases">
        <title>MeaNS - Measles Nucleotide Surveillance Program.</title>
        <authorList>
            <person name="Tran T."/>
            <person name="Druce J."/>
        </authorList>
    </citation>
    <scope>NUCLEOTIDE SEQUENCE</scope>
    <source>
        <strain evidence="13">UCB-OBI-ISO-001</strain>
        <tissue evidence="13">Gonad</tissue>
    </source>
</reference>
<comment type="subcellular location">
    <subcellularLocation>
        <location evidence="1">Cell membrane</location>
        <topology evidence="1">Multi-pass membrane protein</topology>
    </subcellularLocation>
</comment>
<keyword evidence="6" id="KW-0297">G-protein coupled receptor</keyword>
<evidence type="ECO:0008006" key="14">
    <source>
        <dbReference type="Google" id="ProtNLM"/>
    </source>
</evidence>
<gene>
    <name evidence="13" type="ORF">OCBIM_22013894mg</name>
</gene>
<proteinExistence type="inferred from homology"/>
<evidence type="ECO:0000256" key="7">
    <source>
        <dbReference type="ARBA" id="ARBA00023136"/>
    </source>
</evidence>
<evidence type="ECO:0000256" key="8">
    <source>
        <dbReference type="ARBA" id="ARBA00023170"/>
    </source>
</evidence>
<organism evidence="13">
    <name type="scientific">Octopus bimaculoides</name>
    <name type="common">California two-spotted octopus</name>
    <dbReference type="NCBI Taxonomy" id="37653"/>
    <lineage>
        <taxon>Eukaryota</taxon>
        <taxon>Metazoa</taxon>
        <taxon>Spiralia</taxon>
        <taxon>Lophotrochozoa</taxon>
        <taxon>Mollusca</taxon>
        <taxon>Cephalopoda</taxon>
        <taxon>Coleoidea</taxon>
        <taxon>Octopodiformes</taxon>
        <taxon>Octopoda</taxon>
        <taxon>Incirrata</taxon>
        <taxon>Octopodidae</taxon>
        <taxon>Octopus</taxon>
    </lineage>
</organism>
<name>A0A0L8FNG1_OCTBM</name>
<evidence type="ECO:0000256" key="10">
    <source>
        <dbReference type="SAM" id="Phobius"/>
    </source>
</evidence>
<keyword evidence="3" id="KW-1003">Cell membrane</keyword>
<feature type="domain" description="G-protein coupled receptors family 2 profile 1" evidence="11">
    <location>
        <begin position="26"/>
        <end position="112"/>
    </location>
</feature>
<dbReference type="SUPFAM" id="SSF111418">
    <property type="entry name" value="Hormone receptor domain"/>
    <property type="match status" value="1"/>
</dbReference>
<comment type="similarity">
    <text evidence="2">Belongs to the G-protein coupled receptor 2 family.</text>
</comment>
<feature type="transmembrane region" description="Helical" evidence="10">
    <location>
        <begin position="333"/>
        <end position="354"/>
    </location>
</feature>
<dbReference type="PROSITE" id="PS50227">
    <property type="entry name" value="G_PROTEIN_RECEP_F2_3"/>
    <property type="match status" value="1"/>
</dbReference>
<feature type="transmembrane region" description="Helical" evidence="10">
    <location>
        <begin position="137"/>
        <end position="157"/>
    </location>
</feature>
<dbReference type="InterPro" id="IPR001879">
    <property type="entry name" value="GPCR_2_extracellular_dom"/>
</dbReference>
<dbReference type="InterPro" id="IPR017981">
    <property type="entry name" value="GPCR_2-like_7TM"/>
</dbReference>
<dbReference type="PANTHER" id="PTHR45620:SF17">
    <property type="entry name" value="PDF RECEPTOR"/>
    <property type="match status" value="1"/>
</dbReference>